<organism evidence="1 2">
    <name type="scientific">Acaulospora colombiana</name>
    <dbReference type="NCBI Taxonomy" id="27376"/>
    <lineage>
        <taxon>Eukaryota</taxon>
        <taxon>Fungi</taxon>
        <taxon>Fungi incertae sedis</taxon>
        <taxon>Mucoromycota</taxon>
        <taxon>Glomeromycotina</taxon>
        <taxon>Glomeromycetes</taxon>
        <taxon>Diversisporales</taxon>
        <taxon>Acaulosporaceae</taxon>
        <taxon>Acaulospora</taxon>
    </lineage>
</organism>
<evidence type="ECO:0000313" key="1">
    <source>
        <dbReference type="EMBL" id="CAG8597774.1"/>
    </source>
</evidence>
<reference evidence="1" key="1">
    <citation type="submission" date="2021-06" db="EMBL/GenBank/DDBJ databases">
        <authorList>
            <person name="Kallberg Y."/>
            <person name="Tangrot J."/>
            <person name="Rosling A."/>
        </authorList>
    </citation>
    <scope>NUCLEOTIDE SEQUENCE</scope>
    <source>
        <strain evidence="1">CL356</strain>
    </source>
</reference>
<evidence type="ECO:0000313" key="2">
    <source>
        <dbReference type="Proteomes" id="UP000789525"/>
    </source>
</evidence>
<dbReference type="Proteomes" id="UP000789525">
    <property type="component" value="Unassembled WGS sequence"/>
</dbReference>
<dbReference type="EMBL" id="CAJVPT010013647">
    <property type="protein sequence ID" value="CAG8597774.1"/>
    <property type="molecule type" value="Genomic_DNA"/>
</dbReference>
<keyword evidence="2" id="KW-1185">Reference proteome</keyword>
<gene>
    <name evidence="1" type="ORF">ACOLOM_LOCUS6566</name>
</gene>
<accession>A0ACA9MM74</accession>
<name>A0ACA9MM74_9GLOM</name>
<protein>
    <submittedName>
        <fullName evidence="1">16716_t:CDS:1</fullName>
    </submittedName>
</protein>
<feature type="non-terminal residue" evidence="1">
    <location>
        <position position="1"/>
    </location>
</feature>
<sequence length="439" mass="48389">SSLNAAGTYYYDQIIDHNDKKSGTFKQRYFVNSSCYKPGGPIFITTAGESSIVISEVSQSGISEIASFFGGLLIAVEHRFYGKSYPPVPDLQAKNLKTLTVEQALADFARFIAYPPDIPVKIPKHSKWIFVGGSYAGNIATWMREKYPELVFAAWASSAPLLAKINFFEYDQEVGRVLPCRKDVADAISFVNEVLLSGNKTAINALKAQYGLGVLENDQDFASAIVLPQSSIVQSYFPPLSSNDIDTIAAFCGAFSSAPNKNPATLNAVLAEIFKFYLNTTGLTNDKAIADFFATTSISLTVPNDVATYTYQFGWYQTAPKPPLQSYRPQIVNVAYYQYQCDFLFPKIPPPQVKKTNSEFGGNTKKFSRTVFVTGGSDPWTPLTISGSDKHTISENAVFIIVNGSHINDLRFPSPVDSASLTAARKFVKDKLSEWLKHY</sequence>
<proteinExistence type="predicted"/>
<comment type="caution">
    <text evidence="1">The sequence shown here is derived from an EMBL/GenBank/DDBJ whole genome shotgun (WGS) entry which is preliminary data.</text>
</comment>